<feature type="transmembrane region" description="Helical" evidence="7">
    <location>
        <begin position="157"/>
        <end position="181"/>
    </location>
</feature>
<dbReference type="InterPro" id="IPR001610">
    <property type="entry name" value="PAC"/>
</dbReference>
<dbReference type="SMART" id="SM00091">
    <property type="entry name" value="PAS"/>
    <property type="match status" value="2"/>
</dbReference>
<keyword evidence="5" id="KW-0418">Kinase</keyword>
<dbReference type="InterPro" id="IPR000014">
    <property type="entry name" value="PAS"/>
</dbReference>
<comment type="catalytic activity">
    <reaction evidence="1">
        <text>ATP + protein L-histidine = ADP + protein N-phospho-L-histidine.</text>
        <dbReference type="EC" id="2.7.13.3"/>
    </reaction>
</comment>
<feature type="domain" description="PAC" evidence="9">
    <location>
        <begin position="531"/>
        <end position="585"/>
    </location>
</feature>
<feature type="domain" description="PAC" evidence="9">
    <location>
        <begin position="399"/>
        <end position="451"/>
    </location>
</feature>
<dbReference type="PROSITE" id="PS50113">
    <property type="entry name" value="PAC"/>
    <property type="match status" value="2"/>
</dbReference>
<dbReference type="EMBL" id="QGMY01000006">
    <property type="protein sequence ID" value="PWR72580.1"/>
    <property type="molecule type" value="Genomic_DNA"/>
</dbReference>
<dbReference type="Pfam" id="PF08447">
    <property type="entry name" value="PAS_3"/>
    <property type="match status" value="1"/>
</dbReference>
<accession>A0A2V2N1N9</accession>
<evidence type="ECO:0000259" key="9">
    <source>
        <dbReference type="PROSITE" id="PS50113"/>
    </source>
</evidence>
<dbReference type="CDD" id="cd00130">
    <property type="entry name" value="PAS"/>
    <property type="match status" value="2"/>
</dbReference>
<dbReference type="Gene3D" id="3.30.450.20">
    <property type="entry name" value="PAS domain"/>
    <property type="match status" value="2"/>
</dbReference>
<dbReference type="InterPro" id="IPR035965">
    <property type="entry name" value="PAS-like_dom_sf"/>
</dbReference>
<evidence type="ECO:0000256" key="4">
    <source>
        <dbReference type="ARBA" id="ARBA00022679"/>
    </source>
</evidence>
<keyword evidence="4" id="KW-0808">Transferase</keyword>
<feature type="coiled-coil region" evidence="6">
    <location>
        <begin position="576"/>
        <end position="603"/>
    </location>
</feature>
<dbReference type="PANTHER" id="PTHR43304:SF1">
    <property type="entry name" value="PAC DOMAIN-CONTAINING PROTEIN"/>
    <property type="match status" value="1"/>
</dbReference>
<evidence type="ECO:0000256" key="3">
    <source>
        <dbReference type="ARBA" id="ARBA00022553"/>
    </source>
</evidence>
<evidence type="ECO:0000256" key="1">
    <source>
        <dbReference type="ARBA" id="ARBA00000085"/>
    </source>
</evidence>
<evidence type="ECO:0000313" key="11">
    <source>
        <dbReference type="Proteomes" id="UP000245657"/>
    </source>
</evidence>
<feature type="transmembrane region" description="Helical" evidence="7">
    <location>
        <begin position="193"/>
        <end position="212"/>
    </location>
</feature>
<feature type="transmembrane region" description="Helical" evidence="7">
    <location>
        <begin position="232"/>
        <end position="258"/>
    </location>
</feature>
<keyword evidence="3" id="KW-0597">Phosphoprotein</keyword>
<sequence>MSDNVVSEINLSDMRTSLLNPVILSSIVIIIISVVTLIAYIFGRWKVISFGPDYVPMAPLTALLFFLFSIVLILQFSSLSKQTKFWASITGLSIIFGVSVISLSHGVFFFIPDINEILFHNTDMVAGFPVAKTSPVTAIIFILTSISLLTGLSSHRFILDISAVLAIPIAITGLIISFGYLYNTPFFYGGTEVPVAFATGLAFLFGGFALFYSRKEDTIFAEIFFGASIQSLLLRTFLPVILLFVLIEGLVFSILLTHSSINPVFLSGIVALGSTGVVTVIITLLSRQIGRIIEHAEKERDKSVLDLSNVNCELTKAYSDLKKNEEKLRILADYTYDLEIWEDPQGNYVYIGPSSIWLTGYSAEEFYQKKDFFSEIVHPEDRELWKEHLDNKYKSSSRLSIYVRIIHRNGSTKWIHHICQPIILSTGENLGWRSSNRDVTHEKIAEIALNERDAQYKLISENSADVIWIYSLAEQRLRFVSPSVFKMRGFTDKEVINQSFEEMLTEESYDFVNTTLPLRLSQFKSGDESARVWVTEIFQRCKDGSTVPTEAVTTLVADDYGNAVEIIGVSRDITERKEAEAKLNSALNQIDKNLETLAALNDQIRNPLTVMQFIAEEVGDKNGKILQDQIIHIDKLIDQLDKGYLYSEKVRIFLTKHANNVYNSNKEDESLVLQYKS</sequence>
<dbReference type="Proteomes" id="UP000245657">
    <property type="component" value="Unassembled WGS sequence"/>
</dbReference>
<evidence type="ECO:0000256" key="6">
    <source>
        <dbReference type="SAM" id="Coils"/>
    </source>
</evidence>
<feature type="domain" description="PAS" evidence="8">
    <location>
        <begin position="452"/>
        <end position="516"/>
    </location>
</feature>
<feature type="transmembrane region" description="Helical" evidence="7">
    <location>
        <begin position="54"/>
        <end position="74"/>
    </location>
</feature>
<keyword evidence="7" id="KW-0812">Transmembrane</keyword>
<feature type="transmembrane region" description="Helical" evidence="7">
    <location>
        <begin position="21"/>
        <end position="42"/>
    </location>
</feature>
<dbReference type="InterPro" id="IPR000700">
    <property type="entry name" value="PAS-assoc_C"/>
</dbReference>
<name>A0A2V2N1N9_9EURY</name>
<proteinExistence type="predicted"/>
<evidence type="ECO:0000313" key="10">
    <source>
        <dbReference type="EMBL" id="PWR72580.1"/>
    </source>
</evidence>
<feature type="domain" description="PAS" evidence="8">
    <location>
        <begin position="324"/>
        <end position="396"/>
    </location>
</feature>
<gene>
    <name evidence="10" type="ORF">DK846_06335</name>
</gene>
<keyword evidence="7" id="KW-1133">Transmembrane helix</keyword>
<dbReference type="GeneID" id="97548740"/>
<dbReference type="GO" id="GO:0004673">
    <property type="term" value="F:protein histidine kinase activity"/>
    <property type="evidence" value="ECO:0007669"/>
    <property type="project" value="UniProtKB-EC"/>
</dbReference>
<dbReference type="RefSeq" id="WP_109968092.1">
    <property type="nucleotide sequence ID" value="NZ_CP176093.1"/>
</dbReference>
<keyword evidence="7" id="KW-0472">Membrane</keyword>
<keyword evidence="11" id="KW-1185">Reference proteome</keyword>
<organism evidence="10 11">
    <name type="scientific">Methanospirillum lacunae</name>
    <dbReference type="NCBI Taxonomy" id="668570"/>
    <lineage>
        <taxon>Archaea</taxon>
        <taxon>Methanobacteriati</taxon>
        <taxon>Methanobacteriota</taxon>
        <taxon>Stenosarchaea group</taxon>
        <taxon>Methanomicrobia</taxon>
        <taxon>Methanomicrobiales</taxon>
        <taxon>Methanospirillaceae</taxon>
        <taxon>Methanospirillum</taxon>
    </lineage>
</organism>
<feature type="transmembrane region" description="Helical" evidence="7">
    <location>
        <begin position="264"/>
        <end position="285"/>
    </location>
</feature>
<evidence type="ECO:0000256" key="2">
    <source>
        <dbReference type="ARBA" id="ARBA00012438"/>
    </source>
</evidence>
<dbReference type="InterPro" id="IPR013655">
    <property type="entry name" value="PAS_fold_3"/>
</dbReference>
<dbReference type="PANTHER" id="PTHR43304">
    <property type="entry name" value="PHYTOCHROME-LIKE PROTEIN CPH1"/>
    <property type="match status" value="1"/>
</dbReference>
<dbReference type="NCBIfam" id="TIGR00229">
    <property type="entry name" value="sensory_box"/>
    <property type="match status" value="2"/>
</dbReference>
<keyword evidence="6" id="KW-0175">Coiled coil</keyword>
<feature type="transmembrane region" description="Helical" evidence="7">
    <location>
        <begin position="131"/>
        <end position="150"/>
    </location>
</feature>
<dbReference type="SMART" id="SM00086">
    <property type="entry name" value="PAC"/>
    <property type="match status" value="2"/>
</dbReference>
<dbReference type="EC" id="2.7.13.3" evidence="2"/>
<evidence type="ECO:0000259" key="8">
    <source>
        <dbReference type="PROSITE" id="PS50112"/>
    </source>
</evidence>
<dbReference type="InterPro" id="IPR052162">
    <property type="entry name" value="Sensor_kinase/Photoreceptor"/>
</dbReference>
<comment type="caution">
    <text evidence="10">The sequence shown here is derived from an EMBL/GenBank/DDBJ whole genome shotgun (WGS) entry which is preliminary data.</text>
</comment>
<dbReference type="SUPFAM" id="SSF55785">
    <property type="entry name" value="PYP-like sensor domain (PAS domain)"/>
    <property type="match status" value="2"/>
</dbReference>
<evidence type="ECO:0000256" key="5">
    <source>
        <dbReference type="ARBA" id="ARBA00022777"/>
    </source>
</evidence>
<feature type="transmembrane region" description="Helical" evidence="7">
    <location>
        <begin position="86"/>
        <end position="111"/>
    </location>
</feature>
<dbReference type="AlphaFoldDB" id="A0A2V2N1N9"/>
<reference evidence="10 11" key="1">
    <citation type="submission" date="2018-05" db="EMBL/GenBank/DDBJ databases">
        <title>Draft genome of Methanospirillum lacunae Ki8-1.</title>
        <authorList>
            <person name="Dueholm M.S."/>
            <person name="Nielsen P.H."/>
            <person name="Bakmann L.F."/>
            <person name="Otzen D.E."/>
        </authorList>
    </citation>
    <scope>NUCLEOTIDE SEQUENCE [LARGE SCALE GENOMIC DNA]</scope>
    <source>
        <strain evidence="10 11">Ki8-1</strain>
    </source>
</reference>
<dbReference type="Pfam" id="PF13426">
    <property type="entry name" value="PAS_9"/>
    <property type="match status" value="1"/>
</dbReference>
<dbReference type="PROSITE" id="PS50112">
    <property type="entry name" value="PAS"/>
    <property type="match status" value="2"/>
</dbReference>
<evidence type="ECO:0000256" key="7">
    <source>
        <dbReference type="SAM" id="Phobius"/>
    </source>
</evidence>
<protein>
    <recommendedName>
        <fullName evidence="2">histidine kinase</fullName>
        <ecNumber evidence="2">2.7.13.3</ecNumber>
    </recommendedName>
</protein>